<gene>
    <name evidence="3" type="ORF">B1H20_18480</name>
</gene>
<evidence type="ECO:0000256" key="1">
    <source>
        <dbReference type="SAM" id="MobiDB-lite"/>
    </source>
</evidence>
<dbReference type="RefSeq" id="WP_083192959.1">
    <property type="nucleotide sequence ID" value="NZ_CP020570.1"/>
</dbReference>
<organism evidence="3 4">
    <name type="scientific">Streptomyces violaceoruber</name>
    <dbReference type="NCBI Taxonomy" id="1935"/>
    <lineage>
        <taxon>Bacteria</taxon>
        <taxon>Bacillati</taxon>
        <taxon>Actinomycetota</taxon>
        <taxon>Actinomycetes</taxon>
        <taxon>Kitasatosporales</taxon>
        <taxon>Streptomycetaceae</taxon>
        <taxon>Streptomyces</taxon>
        <taxon>Streptomyces violaceoruber group</taxon>
    </lineage>
</organism>
<feature type="region of interest" description="Disordered" evidence="1">
    <location>
        <begin position="25"/>
        <end position="194"/>
    </location>
</feature>
<reference evidence="3 4" key="1">
    <citation type="submission" date="2017-03" db="EMBL/GenBank/DDBJ databases">
        <title>Complete Genome Sequence of a natural compounds producer, Streptomyces violaceus S21.</title>
        <authorList>
            <person name="Zhong C."/>
            <person name="Zhao Z."/>
            <person name="Fu J."/>
            <person name="Zong G."/>
            <person name="Qin R."/>
            <person name="Cao G."/>
        </authorList>
    </citation>
    <scope>NUCLEOTIDE SEQUENCE [LARGE SCALE GENOMIC DNA]</scope>
    <source>
        <strain evidence="3 4">S21</strain>
    </source>
</reference>
<dbReference type="EMBL" id="CP020570">
    <property type="protein sequence ID" value="ARF63140.1"/>
    <property type="molecule type" value="Genomic_DNA"/>
</dbReference>
<feature type="compositionally biased region" description="Pro residues" evidence="1">
    <location>
        <begin position="116"/>
        <end position="143"/>
    </location>
</feature>
<feature type="chain" id="PRO_5039287004" description="Translation initiation factor IF-2" evidence="2">
    <location>
        <begin position="20"/>
        <end position="194"/>
    </location>
</feature>
<dbReference type="Proteomes" id="UP000192445">
    <property type="component" value="Chromosome"/>
</dbReference>
<evidence type="ECO:0000256" key="2">
    <source>
        <dbReference type="SAM" id="SignalP"/>
    </source>
</evidence>
<evidence type="ECO:0008006" key="5">
    <source>
        <dbReference type="Google" id="ProtNLM"/>
    </source>
</evidence>
<dbReference type="STRING" id="1935.B1H20_18480"/>
<accession>A0A1V0UDJ7</accession>
<dbReference type="PROSITE" id="PS51257">
    <property type="entry name" value="PROKAR_LIPOPROTEIN"/>
    <property type="match status" value="1"/>
</dbReference>
<dbReference type="KEGG" id="svu:B1H20_18480"/>
<dbReference type="PRINTS" id="PR01217">
    <property type="entry name" value="PRICHEXTENSN"/>
</dbReference>
<feature type="signal peptide" evidence="2">
    <location>
        <begin position="1"/>
        <end position="19"/>
    </location>
</feature>
<evidence type="ECO:0000313" key="4">
    <source>
        <dbReference type="Proteomes" id="UP000192445"/>
    </source>
</evidence>
<dbReference type="OrthoDB" id="4338998at2"/>
<name>A0A1V0UDJ7_STRVN</name>
<protein>
    <recommendedName>
        <fullName evidence="5">Translation initiation factor IF-2</fullName>
    </recommendedName>
</protein>
<sequence length="194" mass="19350">MRQLSVPLRWAAVTALTIAASTGCMSVGEDDAGAPGPSRSTGAKGSDVDPAGDTVTDSGRAGGRPGGVHPQSDRAAPGATPRPDASGAEPSATPKDRRPEPAAPKPTRGTGGTRPAPTPSAPGPGEPPPTVPEPPATTPPAPDPDPEPDPEPTVPPEPQPSATPGAQLRAQGMNSREAVRPLRTPEASPQVKPV</sequence>
<evidence type="ECO:0000313" key="3">
    <source>
        <dbReference type="EMBL" id="ARF63140.1"/>
    </source>
</evidence>
<dbReference type="AlphaFoldDB" id="A0A1V0UDJ7"/>
<keyword evidence="2" id="KW-0732">Signal</keyword>
<proteinExistence type="predicted"/>
<feature type="compositionally biased region" description="Pro residues" evidence="1">
    <location>
        <begin position="151"/>
        <end position="161"/>
    </location>
</feature>